<proteinExistence type="predicted"/>
<dbReference type="EMBL" id="JAMQBK010000077">
    <property type="protein sequence ID" value="MCM2374005.1"/>
    <property type="molecule type" value="Genomic_DNA"/>
</dbReference>
<reference evidence="1 2" key="1">
    <citation type="journal article" date="2022" name="Syst. Appl. Microbiol.">
        <title>Rhodopirellula aestuarii sp. nov., a novel member of the genus Rhodopirellula isolated from brackish sediments collected in the Tagus River estuary, Portugal.</title>
        <authorList>
            <person name="Vitorino I.R."/>
            <person name="Klimek D."/>
            <person name="Calusinska M."/>
            <person name="Lobo-da-Cunha A."/>
            <person name="Vasconcelos V."/>
            <person name="Lage O.M."/>
        </authorList>
    </citation>
    <scope>NUCLEOTIDE SEQUENCE [LARGE SCALE GENOMIC DNA]</scope>
    <source>
        <strain evidence="1 2">ICT_H3.1</strain>
    </source>
</reference>
<name>A0ABT0UBY2_9BACT</name>
<accession>A0ABT0UBY2</accession>
<keyword evidence="2" id="KW-1185">Reference proteome</keyword>
<dbReference type="Proteomes" id="UP001202961">
    <property type="component" value="Unassembled WGS sequence"/>
</dbReference>
<dbReference type="RefSeq" id="WP_250931880.1">
    <property type="nucleotide sequence ID" value="NZ_JAMQBK010000077.1"/>
</dbReference>
<comment type="caution">
    <text evidence="1">The sequence shown here is derived from an EMBL/GenBank/DDBJ whole genome shotgun (WGS) entry which is preliminary data.</text>
</comment>
<sequence length="153" mass="18442">MAAYFELQYSWERKIGGVWERFDPGEAASLDLYKHEERNQSVDTLWFHVVKEIEGQFCFRYRDMKPPGLPDDISSESRRLIEGEAFYSLEEALPMVRGFGWFDREELLLHDWTRVDGCRKKWQQEWIADFLAELKMIEPTAPVRVIYWLRWND</sequence>
<evidence type="ECO:0000313" key="2">
    <source>
        <dbReference type="Proteomes" id="UP001202961"/>
    </source>
</evidence>
<evidence type="ECO:0000313" key="1">
    <source>
        <dbReference type="EMBL" id="MCM2374005.1"/>
    </source>
</evidence>
<organism evidence="1 2">
    <name type="scientific">Aporhodopirellula aestuarii</name>
    <dbReference type="NCBI Taxonomy" id="2950107"/>
    <lineage>
        <taxon>Bacteria</taxon>
        <taxon>Pseudomonadati</taxon>
        <taxon>Planctomycetota</taxon>
        <taxon>Planctomycetia</taxon>
        <taxon>Pirellulales</taxon>
        <taxon>Pirellulaceae</taxon>
        <taxon>Aporhodopirellula</taxon>
    </lineage>
</organism>
<gene>
    <name evidence="1" type="ORF">NB063_25600</name>
</gene>
<protein>
    <submittedName>
        <fullName evidence="1">Uncharacterized protein</fullName>
    </submittedName>
</protein>